<evidence type="ECO:0000313" key="11">
    <source>
        <dbReference type="EMBL" id="RNI29375.1"/>
    </source>
</evidence>
<evidence type="ECO:0000256" key="2">
    <source>
        <dbReference type="ARBA" id="ARBA00012687"/>
    </source>
</evidence>
<proteinExistence type="predicted"/>
<evidence type="ECO:0000256" key="6">
    <source>
        <dbReference type="ARBA" id="ARBA00022676"/>
    </source>
</evidence>
<dbReference type="PANTHER" id="PTHR30372">
    <property type="entry name" value="LIPID-A-DISACCHARIDE SYNTHASE"/>
    <property type="match status" value="1"/>
</dbReference>
<evidence type="ECO:0000256" key="5">
    <source>
        <dbReference type="ARBA" id="ARBA00022556"/>
    </source>
</evidence>
<protein>
    <recommendedName>
        <fullName evidence="3 10">Lipid-A-disaccharide synthase</fullName>
        <ecNumber evidence="2 10">2.4.1.182</ecNumber>
    </recommendedName>
</protein>
<keyword evidence="8" id="KW-0443">Lipid metabolism</keyword>
<evidence type="ECO:0000256" key="7">
    <source>
        <dbReference type="ARBA" id="ARBA00022679"/>
    </source>
</evidence>
<dbReference type="Proteomes" id="UP000271010">
    <property type="component" value="Unassembled WGS sequence"/>
</dbReference>
<organism evidence="11 12">
    <name type="scientific">Rufibacter immobilis</name>
    <dbReference type="NCBI Taxonomy" id="1348778"/>
    <lineage>
        <taxon>Bacteria</taxon>
        <taxon>Pseudomonadati</taxon>
        <taxon>Bacteroidota</taxon>
        <taxon>Cytophagia</taxon>
        <taxon>Cytophagales</taxon>
        <taxon>Hymenobacteraceae</taxon>
        <taxon>Rufibacter</taxon>
    </lineage>
</organism>
<evidence type="ECO:0000256" key="4">
    <source>
        <dbReference type="ARBA" id="ARBA00022516"/>
    </source>
</evidence>
<keyword evidence="6 11" id="KW-0328">Glycosyltransferase</keyword>
<dbReference type="GO" id="GO:0008915">
    <property type="term" value="F:lipid-A-disaccharide synthase activity"/>
    <property type="evidence" value="ECO:0007669"/>
    <property type="project" value="UniProtKB-UniRule"/>
</dbReference>
<gene>
    <name evidence="11" type="ORF">EFA69_07360</name>
</gene>
<dbReference type="Pfam" id="PF02684">
    <property type="entry name" value="LpxB"/>
    <property type="match status" value="1"/>
</dbReference>
<keyword evidence="12" id="KW-1185">Reference proteome</keyword>
<dbReference type="RefSeq" id="WP_123132462.1">
    <property type="nucleotide sequence ID" value="NZ_RJJE01000009.1"/>
</dbReference>
<dbReference type="EMBL" id="RJJE01000009">
    <property type="protein sequence ID" value="RNI29375.1"/>
    <property type="molecule type" value="Genomic_DNA"/>
</dbReference>
<dbReference type="NCBIfam" id="TIGR00215">
    <property type="entry name" value="lpxB"/>
    <property type="match status" value="1"/>
</dbReference>
<dbReference type="AlphaFoldDB" id="A0A3M9MW35"/>
<dbReference type="InterPro" id="IPR003835">
    <property type="entry name" value="Glyco_trans_19"/>
</dbReference>
<dbReference type="GO" id="GO:0016020">
    <property type="term" value="C:membrane"/>
    <property type="evidence" value="ECO:0007669"/>
    <property type="project" value="GOC"/>
</dbReference>
<reference evidence="11 12" key="1">
    <citation type="submission" date="2018-11" db="EMBL/GenBank/DDBJ databases">
        <title>Rufibacter latericius sp. nov., isolated from water in Baiyang Lake.</title>
        <authorList>
            <person name="Yang Y."/>
        </authorList>
    </citation>
    <scope>NUCLEOTIDE SEQUENCE [LARGE SCALE GENOMIC DNA]</scope>
    <source>
        <strain evidence="11 12">MCC P1</strain>
    </source>
</reference>
<keyword evidence="5" id="KW-0441">Lipid A biosynthesis</keyword>
<evidence type="ECO:0000313" key="12">
    <source>
        <dbReference type="Proteomes" id="UP000271010"/>
    </source>
</evidence>
<comment type="function">
    <text evidence="1">Condensation of UDP-2,3-diacylglucosamine and 2,3-diacylglucosamine-1-phosphate to form lipid A disaccharide, a precursor of lipid A, a phosphorylated glycolipid that anchors the lipopolysaccharide to the outer membrane of the cell.</text>
</comment>
<dbReference type="GO" id="GO:0005543">
    <property type="term" value="F:phospholipid binding"/>
    <property type="evidence" value="ECO:0007669"/>
    <property type="project" value="TreeGrafter"/>
</dbReference>
<keyword evidence="4" id="KW-0444">Lipid biosynthesis</keyword>
<comment type="caution">
    <text evidence="11">The sequence shown here is derived from an EMBL/GenBank/DDBJ whole genome shotgun (WGS) entry which is preliminary data.</text>
</comment>
<name>A0A3M9MW35_9BACT</name>
<evidence type="ECO:0000256" key="9">
    <source>
        <dbReference type="ARBA" id="ARBA00048975"/>
    </source>
</evidence>
<dbReference type="GO" id="GO:0009245">
    <property type="term" value="P:lipid A biosynthetic process"/>
    <property type="evidence" value="ECO:0007669"/>
    <property type="project" value="UniProtKB-UniRule"/>
</dbReference>
<evidence type="ECO:0000256" key="1">
    <source>
        <dbReference type="ARBA" id="ARBA00002056"/>
    </source>
</evidence>
<evidence type="ECO:0000256" key="10">
    <source>
        <dbReference type="NCBIfam" id="TIGR00215"/>
    </source>
</evidence>
<dbReference type="OrthoDB" id="9801642at2"/>
<evidence type="ECO:0000256" key="3">
    <source>
        <dbReference type="ARBA" id="ARBA00020902"/>
    </source>
</evidence>
<keyword evidence="7 11" id="KW-0808">Transferase</keyword>
<dbReference type="SUPFAM" id="SSF53756">
    <property type="entry name" value="UDP-Glycosyltransferase/glycogen phosphorylase"/>
    <property type="match status" value="1"/>
</dbReference>
<dbReference type="PANTHER" id="PTHR30372:SF4">
    <property type="entry name" value="LIPID-A-DISACCHARIDE SYNTHASE, MITOCHONDRIAL-RELATED"/>
    <property type="match status" value="1"/>
</dbReference>
<evidence type="ECO:0000256" key="8">
    <source>
        <dbReference type="ARBA" id="ARBA00023098"/>
    </source>
</evidence>
<dbReference type="EC" id="2.4.1.182" evidence="2 10"/>
<accession>A0A3M9MW35</accession>
<comment type="catalytic activity">
    <reaction evidence="9">
        <text>a lipid X + a UDP-2-N,3-O-bis[(3R)-3-hydroxyacyl]-alpha-D-glucosamine = a lipid A disaccharide + UDP + H(+)</text>
        <dbReference type="Rhea" id="RHEA:67828"/>
        <dbReference type="ChEBI" id="CHEBI:15378"/>
        <dbReference type="ChEBI" id="CHEBI:58223"/>
        <dbReference type="ChEBI" id="CHEBI:137748"/>
        <dbReference type="ChEBI" id="CHEBI:176338"/>
        <dbReference type="ChEBI" id="CHEBI:176343"/>
        <dbReference type="EC" id="2.4.1.182"/>
    </reaction>
</comment>
<sequence length="384" mass="43631">MKYYIIAGERSGDLHASNLIKQLHVQDPEAQIRCWGGDMMEAAGAELVKHYQEMAFMGFLEAAKNLFKIKRFLNECQTDLMAFKPDVVILVDYAGFNLRIAKFAKANGLKVFYYISPKIWAWNQGRVHTIKQLVDKMFVIMPFEKDFYQKFDYKTDYVGNPVSDAVAAHVSNPNFREDNELDDRPIIAVLPGSRQQEIENILYIMLSILPPFQDYQFVVAAVSNFSREYYEHFNRKPFIKIVYDQTYDILANADAALVTSGTATLETAMFNVPQVVCYRTSAVSYWIGRAVIKVPFISLVNLIAGKKVVPELIQGDMNAQNLVKELKNILQNPAGRTAQLDGYKRVRELIGDFNTSETAAKLMVQYLREEKAAPATSQSLQKAV</sequence>